<dbReference type="STRING" id="4829.A0A168RU02"/>
<gene>
    <name evidence="9" type="primary">ABSGL_13033.1 scaffold 13554</name>
</gene>
<evidence type="ECO:0000313" key="9">
    <source>
        <dbReference type="EMBL" id="SAM07392.1"/>
    </source>
</evidence>
<dbReference type="PANTHER" id="PTHR23157">
    <property type="entry name" value="GRIP AND COILED-COIL DOMAIN-CONTAINING PROTEIN 1"/>
    <property type="match status" value="1"/>
</dbReference>
<feature type="region of interest" description="Disordered" evidence="7">
    <location>
        <begin position="57"/>
        <end position="78"/>
    </location>
</feature>
<dbReference type="OMA" id="MNVEYLK"/>
<evidence type="ECO:0000256" key="6">
    <source>
        <dbReference type="SAM" id="Coils"/>
    </source>
</evidence>
<dbReference type="Proteomes" id="UP000078561">
    <property type="component" value="Unassembled WGS sequence"/>
</dbReference>
<feature type="region of interest" description="Disordered" evidence="7">
    <location>
        <begin position="22"/>
        <end position="43"/>
    </location>
</feature>
<dbReference type="OrthoDB" id="1926336at2759"/>
<evidence type="ECO:0000259" key="8">
    <source>
        <dbReference type="PROSITE" id="PS50913"/>
    </source>
</evidence>
<feature type="domain" description="GRIP" evidence="8">
    <location>
        <begin position="529"/>
        <end position="576"/>
    </location>
</feature>
<dbReference type="GO" id="GO:0005794">
    <property type="term" value="C:Golgi apparatus"/>
    <property type="evidence" value="ECO:0007669"/>
    <property type="project" value="TreeGrafter"/>
</dbReference>
<evidence type="ECO:0000256" key="5">
    <source>
        <dbReference type="ARBA" id="ARBA00023136"/>
    </source>
</evidence>
<reference evidence="9" key="1">
    <citation type="submission" date="2016-04" db="EMBL/GenBank/DDBJ databases">
        <authorList>
            <person name="Evans L.H."/>
            <person name="Alamgir A."/>
            <person name="Owens N."/>
            <person name="Weber N.D."/>
            <person name="Virtaneva K."/>
            <person name="Barbian K."/>
            <person name="Babar A."/>
            <person name="Rosenke K."/>
        </authorList>
    </citation>
    <scope>NUCLEOTIDE SEQUENCE [LARGE SCALE GENOMIC DNA]</scope>
    <source>
        <strain evidence="9">CBS 101.48</strain>
    </source>
</reference>
<organism evidence="9">
    <name type="scientific">Absidia glauca</name>
    <name type="common">Pin mould</name>
    <dbReference type="NCBI Taxonomy" id="4829"/>
    <lineage>
        <taxon>Eukaryota</taxon>
        <taxon>Fungi</taxon>
        <taxon>Fungi incertae sedis</taxon>
        <taxon>Mucoromycota</taxon>
        <taxon>Mucoromycotina</taxon>
        <taxon>Mucoromycetes</taxon>
        <taxon>Mucorales</taxon>
        <taxon>Cunninghamellaceae</taxon>
        <taxon>Absidia</taxon>
    </lineage>
</organism>
<evidence type="ECO:0000256" key="3">
    <source>
        <dbReference type="ARBA" id="ARBA00022490"/>
    </source>
</evidence>
<comment type="subcellular location">
    <subcellularLocation>
        <location evidence="2">Cytoplasm</location>
    </subcellularLocation>
    <subcellularLocation>
        <location evidence="1">Endomembrane system</location>
        <topology evidence="1">Peripheral membrane protein</topology>
    </subcellularLocation>
</comment>
<dbReference type="InterPro" id="IPR051952">
    <property type="entry name" value="Golgi-autophagy_related"/>
</dbReference>
<keyword evidence="4 6" id="KW-0175">Coiled coil</keyword>
<evidence type="ECO:0000313" key="10">
    <source>
        <dbReference type="Proteomes" id="UP000078561"/>
    </source>
</evidence>
<keyword evidence="5" id="KW-0472">Membrane</keyword>
<protein>
    <recommendedName>
        <fullName evidence="8">GRIP domain-containing protein</fullName>
    </recommendedName>
</protein>
<dbReference type="PANTHER" id="PTHR23157:SF25">
    <property type="entry name" value="GRIP AND COILED-COIL DOMAIN-CONTAINING PROTEIN 1"/>
    <property type="match status" value="1"/>
</dbReference>
<dbReference type="Gene3D" id="1.10.287.1490">
    <property type="match status" value="1"/>
</dbReference>
<dbReference type="SUPFAM" id="SSF57997">
    <property type="entry name" value="Tropomyosin"/>
    <property type="match status" value="1"/>
</dbReference>
<dbReference type="EMBL" id="LT554740">
    <property type="protein sequence ID" value="SAM07392.1"/>
    <property type="molecule type" value="Genomic_DNA"/>
</dbReference>
<feature type="coiled-coil region" evidence="6">
    <location>
        <begin position="401"/>
        <end position="435"/>
    </location>
</feature>
<evidence type="ECO:0000256" key="2">
    <source>
        <dbReference type="ARBA" id="ARBA00004496"/>
    </source>
</evidence>
<keyword evidence="10" id="KW-1185">Reference proteome</keyword>
<dbReference type="PROSITE" id="PS50913">
    <property type="entry name" value="GRIP"/>
    <property type="match status" value="1"/>
</dbReference>
<feature type="region of interest" description="Disordered" evidence="7">
    <location>
        <begin position="337"/>
        <end position="394"/>
    </location>
</feature>
<evidence type="ECO:0000256" key="4">
    <source>
        <dbReference type="ARBA" id="ARBA00023054"/>
    </source>
</evidence>
<keyword evidence="3" id="KW-0963">Cytoplasm</keyword>
<feature type="region of interest" description="Disordered" evidence="7">
    <location>
        <begin position="436"/>
        <end position="466"/>
    </location>
</feature>
<proteinExistence type="predicted"/>
<accession>A0A168RU02</accession>
<sequence length="577" mass="66303">MGVSGGSLSLSFLLHPSHFAQPPSMAAGSSPNSTVQRAMEAEKKVERLERQLDALKSRLKDTTSHAGPKTAPTSNKDKMLFQLDEQVKDLKYQLSSKTEENKSLQDTLSTRTGEYESKLKKMREIFGQATKNIDKYRATISSHELTITRINDELAEANLQLSDLNKAVDTSKHEQASLESEIKEIKASYQFESRRLEAANRQLTNQLEQTKNDYELYKKRAHQLLQQKSDQTDDSRLGTLQSQVKKLKMQKMGYETEKAEQARKIELMDLDIRQSLDCIRELQAKQTRLVDTVTELEEKRQLVNEMEKRLKMDREDHVKALELLKESYETRINQLTASGRATESSSIPVLNQQQQHSPRTPDNSSKRNDNDGSPRTTPDPMKRHTSPQQQEEETAAMESIMEYLNEDNSRLRQSLEQKEQICIELQQKILQLQQKWQDDNDEEGSTNYSVSSQTNMTQQTHDSHGGDVYESMMQLLSPLVSRPESKGVDLEKQVARLQELLQESEDQITALRNQERVLKDEVRKLDSVDKRQNMSVEYIKNVLLKFLTSENKEYLVPVLAKVLFLDPAETEQLQRAV</sequence>
<dbReference type="InParanoid" id="A0A168RU02"/>
<dbReference type="Pfam" id="PF01465">
    <property type="entry name" value="GRIP"/>
    <property type="match status" value="1"/>
</dbReference>
<dbReference type="SMART" id="SM00755">
    <property type="entry name" value="Grip"/>
    <property type="match status" value="1"/>
</dbReference>
<name>A0A168RU02_ABSGL</name>
<evidence type="ECO:0000256" key="7">
    <source>
        <dbReference type="SAM" id="MobiDB-lite"/>
    </source>
</evidence>
<feature type="compositionally biased region" description="Polar residues" evidence="7">
    <location>
        <begin position="27"/>
        <end position="36"/>
    </location>
</feature>
<feature type="compositionally biased region" description="Polar residues" evidence="7">
    <location>
        <begin position="445"/>
        <end position="460"/>
    </location>
</feature>
<evidence type="ECO:0000256" key="1">
    <source>
        <dbReference type="ARBA" id="ARBA00004184"/>
    </source>
</evidence>
<feature type="coiled-coil region" evidence="6">
    <location>
        <begin position="487"/>
        <end position="531"/>
    </location>
</feature>
<feature type="compositionally biased region" description="Polar residues" evidence="7">
    <location>
        <begin position="337"/>
        <end position="363"/>
    </location>
</feature>
<dbReference type="InterPro" id="IPR000237">
    <property type="entry name" value="GRIP_dom"/>
</dbReference>
<dbReference type="AlphaFoldDB" id="A0A168RU02"/>